<evidence type="ECO:0000313" key="1">
    <source>
        <dbReference type="EMBL" id="PMP97255.1"/>
    </source>
</evidence>
<dbReference type="EMBL" id="PNJD01000216">
    <property type="protein sequence ID" value="PMP97255.1"/>
    <property type="molecule type" value="Genomic_DNA"/>
</dbReference>
<gene>
    <name evidence="1" type="ORF">C0169_03565</name>
</gene>
<dbReference type="InterPro" id="IPR010985">
    <property type="entry name" value="Ribbon_hlx_hlx"/>
</dbReference>
<name>A0A2N7QEX8_9BACT</name>
<evidence type="ECO:0000313" key="2">
    <source>
        <dbReference type="Proteomes" id="UP000235619"/>
    </source>
</evidence>
<dbReference type="Gene3D" id="1.10.1220.10">
    <property type="entry name" value="Met repressor-like"/>
    <property type="match status" value="1"/>
</dbReference>
<comment type="caution">
    <text evidence="1">The sequence shown here is derived from an EMBL/GenBank/DDBJ whole genome shotgun (WGS) entry which is preliminary data.</text>
</comment>
<sequence>MTIYFPPDLVKRVKHACVDLDMTLSDFVRSAVEEYLKALETTISEKK</sequence>
<organism evidence="1 2">
    <name type="scientific">Thermodesulfobacterium geofontis</name>
    <dbReference type="NCBI Taxonomy" id="1295609"/>
    <lineage>
        <taxon>Bacteria</taxon>
        <taxon>Pseudomonadati</taxon>
        <taxon>Thermodesulfobacteriota</taxon>
        <taxon>Thermodesulfobacteria</taxon>
        <taxon>Thermodesulfobacteriales</taxon>
        <taxon>Thermodesulfobacteriaceae</taxon>
        <taxon>Thermodesulfobacterium</taxon>
    </lineage>
</organism>
<dbReference type="CDD" id="cd21631">
    <property type="entry name" value="RHH_CopG_NikR-like"/>
    <property type="match status" value="1"/>
</dbReference>
<dbReference type="Proteomes" id="UP000235619">
    <property type="component" value="Unassembled WGS sequence"/>
</dbReference>
<dbReference type="GO" id="GO:0006355">
    <property type="term" value="P:regulation of DNA-templated transcription"/>
    <property type="evidence" value="ECO:0007669"/>
    <property type="project" value="InterPro"/>
</dbReference>
<accession>A0A2N7QEX8</accession>
<dbReference type="AlphaFoldDB" id="A0A2N7QEX8"/>
<dbReference type="InterPro" id="IPR013321">
    <property type="entry name" value="Arc_rbn_hlx_hlx"/>
</dbReference>
<reference evidence="1 2" key="1">
    <citation type="submission" date="2018-01" db="EMBL/GenBank/DDBJ databases">
        <title>Metagenomic assembled genomes from two thermal pools in the Uzon Caldera, Kamchatka, Russia.</title>
        <authorList>
            <person name="Wilkins L."/>
            <person name="Ettinger C."/>
        </authorList>
    </citation>
    <scope>NUCLEOTIDE SEQUENCE [LARGE SCALE GENOMIC DNA]</scope>
    <source>
        <strain evidence="1">ARK-04</strain>
    </source>
</reference>
<dbReference type="SUPFAM" id="SSF47598">
    <property type="entry name" value="Ribbon-helix-helix"/>
    <property type="match status" value="1"/>
</dbReference>
<proteinExistence type="predicted"/>
<protein>
    <submittedName>
        <fullName evidence="1">CopG family transcriptional regulator</fullName>
    </submittedName>
</protein>